<name>A0A1G9G8G2_9BACT</name>
<keyword evidence="2" id="KW-0479">Metal-binding</keyword>
<sequence length="284" mass="31417">MRLFHTTRGAILEQNDHFWQLPDSSWDALINRDDLPDHLQQYIAEHPADAQAPSASELLPPIGQQEVWASGVTYYRSREARMEESEAVGGGSFYDRVYHADRPELFFKATAARTVGPGGTVNIRTDSTWNVPEPELTLFATSNGKIVGYTVGNDMSSRSIEGENPLYLPQAKSYEGSAALGPCLFVTSTPLPPSTDIQLVIFREQEKVIDETIKLEQMKRTPAELVDYLFHSLRFPHGCFLMTGTGIVPDNFTLQPGDEVRISIQGIGTLVNPVGVVGKPNRVV</sequence>
<gene>
    <name evidence="4" type="ORF">SAMN05421823_10423</name>
</gene>
<dbReference type="InterPro" id="IPR011234">
    <property type="entry name" value="Fumarylacetoacetase-like_C"/>
</dbReference>
<dbReference type="Pfam" id="PF01557">
    <property type="entry name" value="FAA_hydrolase"/>
    <property type="match status" value="1"/>
</dbReference>
<feature type="domain" description="Fumarylacetoacetase-like C-terminal" evidence="3">
    <location>
        <begin position="111"/>
        <end position="274"/>
    </location>
</feature>
<dbReference type="PANTHER" id="PTHR42796">
    <property type="entry name" value="FUMARYLACETOACETATE HYDROLASE DOMAIN-CONTAINING PROTEIN 2A-RELATED"/>
    <property type="match status" value="1"/>
</dbReference>
<dbReference type="InterPro" id="IPR036663">
    <property type="entry name" value="Fumarylacetoacetase_C_sf"/>
</dbReference>
<dbReference type="Gene3D" id="3.90.850.10">
    <property type="entry name" value="Fumarylacetoacetase-like, C-terminal domain"/>
    <property type="match status" value="1"/>
</dbReference>
<dbReference type="STRING" id="1075417.SAMN05421823_10423"/>
<dbReference type="InterPro" id="IPR051121">
    <property type="entry name" value="FAH"/>
</dbReference>
<evidence type="ECO:0000256" key="2">
    <source>
        <dbReference type="ARBA" id="ARBA00022723"/>
    </source>
</evidence>
<organism evidence="4 5">
    <name type="scientific">Catalinimonas alkaloidigena</name>
    <dbReference type="NCBI Taxonomy" id="1075417"/>
    <lineage>
        <taxon>Bacteria</taxon>
        <taxon>Pseudomonadati</taxon>
        <taxon>Bacteroidota</taxon>
        <taxon>Cytophagia</taxon>
        <taxon>Cytophagales</taxon>
        <taxon>Catalimonadaceae</taxon>
        <taxon>Catalinimonas</taxon>
    </lineage>
</organism>
<dbReference type="GO" id="GO:0003824">
    <property type="term" value="F:catalytic activity"/>
    <property type="evidence" value="ECO:0007669"/>
    <property type="project" value="InterPro"/>
</dbReference>
<dbReference type="PANTHER" id="PTHR42796:SF7">
    <property type="entry name" value="2-DEHYDRO-3-DEOXY-D-ARABINONATE DEHYDRATASE"/>
    <property type="match status" value="1"/>
</dbReference>
<keyword evidence="5" id="KW-1185">Reference proteome</keyword>
<dbReference type="GO" id="GO:0046872">
    <property type="term" value="F:metal ion binding"/>
    <property type="evidence" value="ECO:0007669"/>
    <property type="project" value="UniProtKB-KW"/>
</dbReference>
<dbReference type="EMBL" id="FNFO01000004">
    <property type="protein sequence ID" value="SDK97018.1"/>
    <property type="molecule type" value="Genomic_DNA"/>
</dbReference>
<reference evidence="4 5" key="1">
    <citation type="submission" date="2016-10" db="EMBL/GenBank/DDBJ databases">
        <authorList>
            <person name="de Groot N.N."/>
        </authorList>
    </citation>
    <scope>NUCLEOTIDE SEQUENCE [LARGE SCALE GENOMIC DNA]</scope>
    <source>
        <strain evidence="4 5">DSM 25186</strain>
    </source>
</reference>
<evidence type="ECO:0000256" key="1">
    <source>
        <dbReference type="ARBA" id="ARBA00010211"/>
    </source>
</evidence>
<evidence type="ECO:0000313" key="4">
    <source>
        <dbReference type="EMBL" id="SDK97018.1"/>
    </source>
</evidence>
<dbReference type="RefSeq" id="WP_089681795.1">
    <property type="nucleotide sequence ID" value="NZ_FNFO01000004.1"/>
</dbReference>
<dbReference type="Proteomes" id="UP000198510">
    <property type="component" value="Unassembled WGS sequence"/>
</dbReference>
<protein>
    <submittedName>
        <fullName evidence="4">2-dehydro-3-deoxy-D-arabinonate dehydratase</fullName>
    </submittedName>
</protein>
<dbReference type="AlphaFoldDB" id="A0A1G9G8G2"/>
<evidence type="ECO:0000313" key="5">
    <source>
        <dbReference type="Proteomes" id="UP000198510"/>
    </source>
</evidence>
<dbReference type="GO" id="GO:0044281">
    <property type="term" value="P:small molecule metabolic process"/>
    <property type="evidence" value="ECO:0007669"/>
    <property type="project" value="UniProtKB-ARBA"/>
</dbReference>
<comment type="similarity">
    <text evidence="1">Belongs to the FAH family.</text>
</comment>
<proteinExistence type="inferred from homology"/>
<evidence type="ECO:0000259" key="3">
    <source>
        <dbReference type="Pfam" id="PF01557"/>
    </source>
</evidence>
<dbReference type="SUPFAM" id="SSF56529">
    <property type="entry name" value="FAH"/>
    <property type="match status" value="1"/>
</dbReference>
<dbReference type="OrthoDB" id="9779415at2"/>
<accession>A0A1G9G8G2</accession>